<dbReference type="RefSeq" id="WP_126992163.1">
    <property type="nucleotide sequence ID" value="NZ_JTFC01000220.1"/>
</dbReference>
<dbReference type="Proteomes" id="UP000288623">
    <property type="component" value="Unassembled WGS sequence"/>
</dbReference>
<accession>A0A433RNI5</accession>
<keyword evidence="1" id="KW-1133">Transmembrane helix</keyword>
<keyword evidence="1" id="KW-0472">Membrane</keyword>
<evidence type="ECO:0000313" key="2">
    <source>
        <dbReference type="EMBL" id="RUS49406.1"/>
    </source>
</evidence>
<sequence length="72" mass="7965">MNKRNNKLLLTFVLGLLAALFIFPFLRTMGLSFDVVLVYLFGEGSVWALPFSLLVIATIIFGVRKSISKTAA</sequence>
<organism evidence="2 3">
    <name type="scientific">Candidatus Kurthia intestinigallinarum</name>
    <dbReference type="NCBI Taxonomy" id="1562256"/>
    <lineage>
        <taxon>Bacteria</taxon>
        <taxon>Bacillati</taxon>
        <taxon>Bacillota</taxon>
        <taxon>Bacilli</taxon>
        <taxon>Bacillales</taxon>
        <taxon>Caryophanaceae</taxon>
        <taxon>Kurthia</taxon>
    </lineage>
</organism>
<evidence type="ECO:0000256" key="1">
    <source>
        <dbReference type="SAM" id="Phobius"/>
    </source>
</evidence>
<keyword evidence="3" id="KW-1185">Reference proteome</keyword>
<feature type="transmembrane region" description="Helical" evidence="1">
    <location>
        <begin position="46"/>
        <end position="63"/>
    </location>
</feature>
<gene>
    <name evidence="2" type="ORF">QI30_20060</name>
</gene>
<keyword evidence="1" id="KW-0812">Transmembrane</keyword>
<proteinExistence type="predicted"/>
<evidence type="ECO:0000313" key="3">
    <source>
        <dbReference type="Proteomes" id="UP000288623"/>
    </source>
</evidence>
<name>A0A433RNI5_9BACL</name>
<protein>
    <submittedName>
        <fullName evidence="2">Uncharacterized protein</fullName>
    </submittedName>
</protein>
<comment type="caution">
    <text evidence="2">The sequence shown here is derived from an EMBL/GenBank/DDBJ whole genome shotgun (WGS) entry which is preliminary data.</text>
</comment>
<dbReference type="EMBL" id="JTFC01000220">
    <property type="protein sequence ID" value="RUS49406.1"/>
    <property type="molecule type" value="Genomic_DNA"/>
</dbReference>
<reference evidence="2 3" key="1">
    <citation type="submission" date="2014-11" db="EMBL/GenBank/DDBJ databases">
        <title>Genome sequence and analysis of novel Kurthia sp.</title>
        <authorList>
            <person name="Lawson J.N."/>
            <person name="Gonzalez J.E."/>
            <person name="Rinauldi L."/>
            <person name="Xuan Z."/>
            <person name="Firman A."/>
            <person name="Shaddox L."/>
            <person name="Trudeau A."/>
            <person name="Shah S."/>
            <person name="Reiman D."/>
        </authorList>
    </citation>
    <scope>NUCLEOTIDE SEQUENCE [LARGE SCALE GENOMIC DNA]</scope>
    <source>
        <strain evidence="2 3">3B1D</strain>
    </source>
</reference>
<dbReference type="AlphaFoldDB" id="A0A433RNI5"/>